<dbReference type="Proteomes" id="UP000256405">
    <property type="component" value="Unassembled WGS sequence"/>
</dbReference>
<sequence length="241" mass="27263">MVTCYKNIRANILSELKGLIKYLNEFENKKKEGAQFYRIFQSSNFSILQLITKMKILVLDNYDSFTYNLVYIVRQLGYGGQLEVFRNDKISLEDVAQYDKIILSPGPGVPEDAGIMPELLTKYAATKSILGVCLGHQAIGEAFGGELINLSEVLHGVASTVKVEDDLLFKDVPDTFSIGRYHSWVVDENTLSPDLEVIARTPDNQIMAVRHKKFDVRGLQFHPESILTENGVQIIKNWMEN</sequence>
<dbReference type="PROSITE" id="PS51273">
    <property type="entry name" value="GATASE_TYPE_1"/>
    <property type="match status" value="1"/>
</dbReference>
<reference evidence="3 4" key="1">
    <citation type="submission" date="2018-08" db="EMBL/GenBank/DDBJ databases">
        <title>Genomic Encyclopedia of Archaeal and Bacterial Type Strains, Phase II (KMG-II): from individual species to whole genera.</title>
        <authorList>
            <person name="Goeker M."/>
        </authorList>
    </citation>
    <scope>NUCLEOTIDE SEQUENCE [LARGE SCALE GENOMIC DNA]</scope>
    <source>
        <strain evidence="3 4">DSM 15986</strain>
    </source>
</reference>
<dbReference type="InterPro" id="IPR050472">
    <property type="entry name" value="Anth_synth/Amidotransfase"/>
</dbReference>
<dbReference type="FunFam" id="3.40.50.880:FF:000003">
    <property type="entry name" value="Anthranilate synthase component II"/>
    <property type="match status" value="1"/>
</dbReference>
<dbReference type="GO" id="GO:0005829">
    <property type="term" value="C:cytosol"/>
    <property type="evidence" value="ECO:0007669"/>
    <property type="project" value="TreeGrafter"/>
</dbReference>
<evidence type="ECO:0000313" key="3">
    <source>
        <dbReference type="EMBL" id="REG91044.1"/>
    </source>
</evidence>
<dbReference type="InterPro" id="IPR017926">
    <property type="entry name" value="GATASE"/>
</dbReference>
<dbReference type="PRINTS" id="PR00096">
    <property type="entry name" value="GATASE"/>
</dbReference>
<dbReference type="Gene3D" id="3.40.50.880">
    <property type="match status" value="1"/>
</dbReference>
<keyword evidence="1" id="KW-0315">Glutamine amidotransferase</keyword>
<proteinExistence type="predicted"/>
<protein>
    <submittedName>
        <fullName evidence="3">Anthranilate synthase component II</fullName>
    </submittedName>
</protein>
<dbReference type="PANTHER" id="PTHR43418:SF4">
    <property type="entry name" value="MULTIFUNCTIONAL TRYPTOPHAN BIOSYNTHESIS PROTEIN"/>
    <property type="match status" value="1"/>
</dbReference>
<dbReference type="PRINTS" id="PR00097">
    <property type="entry name" value="ANTSNTHASEII"/>
</dbReference>
<dbReference type="GO" id="GO:0000162">
    <property type="term" value="P:L-tryptophan biosynthetic process"/>
    <property type="evidence" value="ECO:0007669"/>
    <property type="project" value="TreeGrafter"/>
</dbReference>
<dbReference type="Pfam" id="PF00117">
    <property type="entry name" value="GATase"/>
    <property type="match status" value="1"/>
</dbReference>
<evidence type="ECO:0000256" key="1">
    <source>
        <dbReference type="ARBA" id="ARBA00022962"/>
    </source>
</evidence>
<dbReference type="PANTHER" id="PTHR43418">
    <property type="entry name" value="MULTIFUNCTIONAL TRYPTOPHAN BIOSYNTHESIS PROTEIN-RELATED"/>
    <property type="match status" value="1"/>
</dbReference>
<dbReference type="InterPro" id="IPR006221">
    <property type="entry name" value="TrpG/PapA_dom"/>
</dbReference>
<dbReference type="SUPFAM" id="SSF52317">
    <property type="entry name" value="Class I glutamine amidotransferase-like"/>
    <property type="match status" value="1"/>
</dbReference>
<dbReference type="EMBL" id="QUNF01000005">
    <property type="protein sequence ID" value="REG91044.1"/>
    <property type="molecule type" value="Genomic_DNA"/>
</dbReference>
<dbReference type="PRINTS" id="PR00099">
    <property type="entry name" value="CPSGATASE"/>
</dbReference>
<evidence type="ECO:0000313" key="4">
    <source>
        <dbReference type="Proteomes" id="UP000256405"/>
    </source>
</evidence>
<accession>A0A3E0DY77</accession>
<dbReference type="AlphaFoldDB" id="A0A3E0DY77"/>
<dbReference type="InterPro" id="IPR029062">
    <property type="entry name" value="Class_I_gatase-like"/>
</dbReference>
<comment type="caution">
    <text evidence="3">The sequence shown here is derived from an EMBL/GenBank/DDBJ whole genome shotgun (WGS) entry which is preliminary data.</text>
</comment>
<name>A0A3E0DY77_9BACT</name>
<dbReference type="NCBIfam" id="TIGR00566">
    <property type="entry name" value="trpG_papA"/>
    <property type="match status" value="1"/>
</dbReference>
<organism evidence="3 4">
    <name type="scientific">Algoriphagus antarcticus</name>
    <dbReference type="NCBI Taxonomy" id="238540"/>
    <lineage>
        <taxon>Bacteria</taxon>
        <taxon>Pseudomonadati</taxon>
        <taxon>Bacteroidota</taxon>
        <taxon>Cytophagia</taxon>
        <taxon>Cytophagales</taxon>
        <taxon>Cyclobacteriaceae</taxon>
        <taxon>Algoriphagus</taxon>
    </lineage>
</organism>
<dbReference type="CDD" id="cd01743">
    <property type="entry name" value="GATase1_Anthranilate_Synthase"/>
    <property type="match status" value="1"/>
</dbReference>
<gene>
    <name evidence="3" type="ORF">C8N25_105156</name>
</gene>
<feature type="domain" description="Glutamine amidotransferase" evidence="2">
    <location>
        <begin position="57"/>
        <end position="239"/>
    </location>
</feature>
<evidence type="ECO:0000259" key="2">
    <source>
        <dbReference type="Pfam" id="PF00117"/>
    </source>
</evidence>
<dbReference type="GO" id="GO:0004049">
    <property type="term" value="F:anthranilate synthase activity"/>
    <property type="evidence" value="ECO:0007669"/>
    <property type="project" value="TreeGrafter"/>
</dbReference>
<keyword evidence="4" id="KW-1185">Reference proteome</keyword>